<dbReference type="PANTHER" id="PTHR47017">
    <property type="entry name" value="ACYL-COA"/>
    <property type="match status" value="1"/>
</dbReference>
<accession>A0A557SM35</accession>
<dbReference type="Gene3D" id="3.40.630.30">
    <property type="match status" value="1"/>
</dbReference>
<dbReference type="AlphaFoldDB" id="A0A557SM35"/>
<comment type="caution">
    <text evidence="1">The sequence shown here is derived from an EMBL/GenBank/DDBJ whole genome shotgun (WGS) entry which is preliminary data.</text>
</comment>
<dbReference type="InterPro" id="IPR007434">
    <property type="entry name" value="FemAB-like"/>
</dbReference>
<keyword evidence="1" id="KW-0808">Transferase</keyword>
<name>A0A557SM35_9GAMM</name>
<protein>
    <submittedName>
        <fullName evidence="1">N-acetyltransferase</fullName>
    </submittedName>
</protein>
<dbReference type="SUPFAM" id="SSF55729">
    <property type="entry name" value="Acyl-CoA N-acyltransferases (Nat)"/>
    <property type="match status" value="1"/>
</dbReference>
<dbReference type="PANTHER" id="PTHR47017:SF1">
    <property type="entry name" value="ACYL-COA"/>
    <property type="match status" value="1"/>
</dbReference>
<dbReference type="GO" id="GO:0016740">
    <property type="term" value="F:transferase activity"/>
    <property type="evidence" value="ECO:0007669"/>
    <property type="project" value="UniProtKB-KW"/>
</dbReference>
<dbReference type="RefSeq" id="WP_144357332.1">
    <property type="nucleotide sequence ID" value="NZ_VMNH01000003.1"/>
</dbReference>
<organism evidence="1 2">
    <name type="scientific">Sedimenticola selenatireducens</name>
    <dbReference type="NCBI Taxonomy" id="191960"/>
    <lineage>
        <taxon>Bacteria</taxon>
        <taxon>Pseudomonadati</taxon>
        <taxon>Pseudomonadota</taxon>
        <taxon>Gammaproteobacteria</taxon>
        <taxon>Chromatiales</taxon>
        <taxon>Sedimenticolaceae</taxon>
        <taxon>Sedimenticola</taxon>
    </lineage>
</organism>
<dbReference type="OrthoDB" id="9776898at2"/>
<proteinExistence type="predicted"/>
<reference evidence="1 2" key="1">
    <citation type="submission" date="2019-07" db="EMBL/GenBank/DDBJ databases">
        <title>The pathways for chlorine oxyanion respiration interact through the shared metabolite chlorate.</title>
        <authorList>
            <person name="Barnum T.P."/>
            <person name="Cheng Y."/>
            <person name="Hill K.A."/>
            <person name="Lucas L.N."/>
            <person name="Carlson H.K."/>
            <person name="Coates J.D."/>
        </authorList>
    </citation>
    <scope>NUCLEOTIDE SEQUENCE [LARGE SCALE GENOMIC DNA]</scope>
    <source>
        <strain evidence="1 2">BK-1</strain>
    </source>
</reference>
<keyword evidence="2" id="KW-1185">Reference proteome</keyword>
<dbReference type="InterPro" id="IPR016181">
    <property type="entry name" value="Acyl_CoA_acyltransferase"/>
</dbReference>
<dbReference type="Pfam" id="PF04339">
    <property type="entry name" value="FemAB_like"/>
    <property type="match status" value="1"/>
</dbReference>
<sequence>MEIKIHDRIDEISPGEWNALVRDNNPFMRHEFLNAMEQHACVSEQFGWLPCHIAVYEAGALQAAMPLYEKHNSYGEFVFDNAWADAYHRAGLAYFPKLVSAVPYTPAIGQRLLAVAGKASDYFPILLRAVLQLGEQIRASSFHCLFPTAEGFEFLAGQGLLTRHDVQFHWHNQGYDDFDQFLGALVAKKRKNIRQERRRVQEAGVTLRRLNGHTAGDQDWQQFTHFYNKTFQEKWGMATFNYGFFRQVAEQLPDQVLLVLADLDGVCVAGSLMYQSDTTLYGRHWGADLRLDGLHFEACYYQGIEHCIEQGLSCFEPGAQGEHKLSRGFVPTLTRSSHWIRDEGFREPIARYTEHEQAAIANYLQQLQPSIPYRNPGCTESG</sequence>
<evidence type="ECO:0000313" key="1">
    <source>
        <dbReference type="EMBL" id="TVO78486.1"/>
    </source>
</evidence>
<dbReference type="EMBL" id="VMNH01000003">
    <property type="protein sequence ID" value="TVO78486.1"/>
    <property type="molecule type" value="Genomic_DNA"/>
</dbReference>
<gene>
    <name evidence="1" type="ORF">FHP88_02145</name>
</gene>
<dbReference type="Proteomes" id="UP000316649">
    <property type="component" value="Unassembled WGS sequence"/>
</dbReference>
<evidence type="ECO:0000313" key="2">
    <source>
        <dbReference type="Proteomes" id="UP000316649"/>
    </source>
</evidence>